<reference evidence="6" key="1">
    <citation type="journal article" date="2015" name="PLoS Genet.">
        <title>Genome Sequence and Transcriptome Analyses of Chrysochromulina tobin: Metabolic Tools for Enhanced Algal Fitness in the Prominent Order Prymnesiales (Haptophyceae).</title>
        <authorList>
            <person name="Hovde B.T."/>
            <person name="Deodato C.R."/>
            <person name="Hunsperger H.M."/>
            <person name="Ryken S.A."/>
            <person name="Yost W."/>
            <person name="Jha R.K."/>
            <person name="Patterson J."/>
            <person name="Monnat R.J. Jr."/>
            <person name="Barlow S.B."/>
            <person name="Starkenburg S.R."/>
            <person name="Cattolico R.A."/>
        </authorList>
    </citation>
    <scope>NUCLEOTIDE SEQUENCE</scope>
    <source>
        <strain evidence="6">CCMP291</strain>
    </source>
</reference>
<dbReference type="AlphaFoldDB" id="A0A0M0JK50"/>
<feature type="transmembrane region" description="Helical" evidence="3">
    <location>
        <begin position="337"/>
        <end position="356"/>
    </location>
</feature>
<sequence length="363" mass="38085">MQLRSDDLATLGGAHGAAAQVAMRILLRVARLQGVRELLDVTQVHIDGCTYIGPASLRFAQQLLAWQGRFKVPTTLNAISVDQRRWRALGVSPVLGEPASALGDAYVALGAQASFTCAPYLLESAPCAGENIGWGESNAVVYANSCLGARTQKYADFLDACIALTGRAPAAGCHLDAGRRARLVLRLDPCLQARVLGVGGSLDDAFWPTLGYLVGLKAASKVPVLTGLERVTPSRDDLKAFSAAFGTTASVALFHLAGITPEAPTLKAALGLSTGSMAHAVDQVDQATMDQLDVAQITLSLDDMVRVYATLNGHATGTESAAALTDKAGVASRAAQMIRTFGFAVYVFVLITLGNWKGTSRSL</sequence>
<keyword evidence="1" id="KW-0408">Iron</keyword>
<keyword evidence="3" id="KW-0472">Membrane</keyword>
<evidence type="ECO:0000313" key="5">
    <source>
        <dbReference type="EMBL" id="KOO26717.1"/>
    </source>
</evidence>
<dbReference type="EMBL" id="JWZX01002814">
    <property type="protein sequence ID" value="KOO26717.1"/>
    <property type="molecule type" value="Genomic_DNA"/>
</dbReference>
<keyword evidence="2" id="KW-0456">Lyase</keyword>
<gene>
    <name evidence="5" type="ORF">Ctob_006508</name>
</gene>
<evidence type="ECO:0000256" key="3">
    <source>
        <dbReference type="SAM" id="Phobius"/>
    </source>
</evidence>
<protein>
    <recommendedName>
        <fullName evidence="4">Phosphomevalonate dehydratase large subunit-like domain-containing protein</fullName>
    </recommendedName>
</protein>
<comment type="caution">
    <text evidence="5">The sequence shown here is derived from an EMBL/GenBank/DDBJ whole genome shotgun (WGS) entry which is preliminary data.</text>
</comment>
<organism evidence="5 6">
    <name type="scientific">Chrysochromulina tobinii</name>
    <dbReference type="NCBI Taxonomy" id="1460289"/>
    <lineage>
        <taxon>Eukaryota</taxon>
        <taxon>Haptista</taxon>
        <taxon>Haptophyta</taxon>
        <taxon>Prymnesiophyceae</taxon>
        <taxon>Prymnesiales</taxon>
        <taxon>Chrysochromulinaceae</taxon>
        <taxon>Chrysochromulina</taxon>
    </lineage>
</organism>
<accession>A0A0M0JK50</accession>
<dbReference type="Proteomes" id="UP000037460">
    <property type="component" value="Unassembled WGS sequence"/>
</dbReference>
<evidence type="ECO:0000313" key="6">
    <source>
        <dbReference type="Proteomes" id="UP000037460"/>
    </source>
</evidence>
<dbReference type="PANTHER" id="PTHR36577:SF3">
    <property type="entry name" value="DUF521 DOMAIN PROTEIN (AFU_ORTHOLOGUE AFUA_6G00490)"/>
    <property type="match status" value="1"/>
</dbReference>
<dbReference type="Pfam" id="PF04412">
    <property type="entry name" value="AcnX"/>
    <property type="match status" value="1"/>
</dbReference>
<dbReference type="GO" id="GO:0016829">
    <property type="term" value="F:lyase activity"/>
    <property type="evidence" value="ECO:0007669"/>
    <property type="project" value="UniProtKB-KW"/>
</dbReference>
<dbReference type="OrthoDB" id="2594507at2759"/>
<keyword evidence="3" id="KW-1133">Transmembrane helix</keyword>
<dbReference type="InterPro" id="IPR007506">
    <property type="entry name" value="PMDh-L-like_dom"/>
</dbReference>
<keyword evidence="3" id="KW-0812">Transmembrane</keyword>
<dbReference type="PANTHER" id="PTHR36577">
    <property type="entry name" value="DUF521 DOMAIN PROTEIN (AFU_ORTHOLOGUE AFUA_6G00490)"/>
    <property type="match status" value="1"/>
</dbReference>
<evidence type="ECO:0000256" key="2">
    <source>
        <dbReference type="ARBA" id="ARBA00023239"/>
    </source>
</evidence>
<keyword evidence="6" id="KW-1185">Reference proteome</keyword>
<feature type="domain" description="Phosphomevalonate dehydratase large subunit-like" evidence="4">
    <location>
        <begin position="1"/>
        <end position="284"/>
    </location>
</feature>
<evidence type="ECO:0000256" key="1">
    <source>
        <dbReference type="ARBA" id="ARBA00023004"/>
    </source>
</evidence>
<name>A0A0M0JK50_9EUKA</name>
<evidence type="ECO:0000259" key="4">
    <source>
        <dbReference type="Pfam" id="PF04412"/>
    </source>
</evidence>
<proteinExistence type="predicted"/>